<gene>
    <name evidence="1" type="ORF">FSB_LOCUS51557</name>
</gene>
<accession>A0A2N9IH88</accession>
<dbReference type="AlphaFoldDB" id="A0A2N9IH88"/>
<evidence type="ECO:0000313" key="1">
    <source>
        <dbReference type="EMBL" id="SPD23675.1"/>
    </source>
</evidence>
<name>A0A2N9IH88_FAGSY</name>
<reference evidence="1" key="1">
    <citation type="submission" date="2018-02" db="EMBL/GenBank/DDBJ databases">
        <authorList>
            <person name="Cohen D.B."/>
            <person name="Kent A.D."/>
        </authorList>
    </citation>
    <scope>NUCLEOTIDE SEQUENCE</scope>
</reference>
<sequence length="38" mass="4208">MLLVALLSRSSRDSAFSSVFVKKMTVVWLEALSVPIPE</sequence>
<protein>
    <submittedName>
        <fullName evidence="1">Uncharacterized protein</fullName>
    </submittedName>
</protein>
<proteinExistence type="predicted"/>
<dbReference type="EMBL" id="OIVN01005702">
    <property type="protein sequence ID" value="SPD23675.1"/>
    <property type="molecule type" value="Genomic_DNA"/>
</dbReference>
<organism evidence="1">
    <name type="scientific">Fagus sylvatica</name>
    <name type="common">Beechnut</name>
    <dbReference type="NCBI Taxonomy" id="28930"/>
    <lineage>
        <taxon>Eukaryota</taxon>
        <taxon>Viridiplantae</taxon>
        <taxon>Streptophyta</taxon>
        <taxon>Embryophyta</taxon>
        <taxon>Tracheophyta</taxon>
        <taxon>Spermatophyta</taxon>
        <taxon>Magnoliopsida</taxon>
        <taxon>eudicotyledons</taxon>
        <taxon>Gunneridae</taxon>
        <taxon>Pentapetalae</taxon>
        <taxon>rosids</taxon>
        <taxon>fabids</taxon>
        <taxon>Fagales</taxon>
        <taxon>Fagaceae</taxon>
        <taxon>Fagus</taxon>
    </lineage>
</organism>